<reference evidence="3" key="1">
    <citation type="journal article" date="2019" name="Int. J. Syst. Evol. Microbiol.">
        <title>The Global Catalogue of Microorganisms (GCM) 10K type strain sequencing project: providing services to taxonomists for standard genome sequencing and annotation.</title>
        <authorList>
            <consortium name="The Broad Institute Genomics Platform"/>
            <consortium name="The Broad Institute Genome Sequencing Center for Infectious Disease"/>
            <person name="Wu L."/>
            <person name="Ma J."/>
        </authorList>
    </citation>
    <scope>NUCLEOTIDE SEQUENCE [LARGE SCALE GENOMIC DNA]</scope>
    <source>
        <strain evidence="3">KCTC 52239</strain>
    </source>
</reference>
<dbReference type="InterPro" id="IPR036527">
    <property type="entry name" value="SCP2_sterol-bd_dom_sf"/>
</dbReference>
<evidence type="ECO:0000313" key="3">
    <source>
        <dbReference type="Proteomes" id="UP001595557"/>
    </source>
</evidence>
<feature type="domain" description="SCP2" evidence="1">
    <location>
        <begin position="34"/>
        <end position="134"/>
    </location>
</feature>
<protein>
    <submittedName>
        <fullName evidence="2">SCP2 domain-containing protein</fullName>
    </submittedName>
</protein>
<evidence type="ECO:0000313" key="2">
    <source>
        <dbReference type="EMBL" id="MFC3169840.1"/>
    </source>
</evidence>
<dbReference type="EMBL" id="JBHRTE010000087">
    <property type="protein sequence ID" value="MFC3169840.1"/>
    <property type="molecule type" value="Genomic_DNA"/>
</dbReference>
<name>A0ABV7IH20_9RHOB</name>
<accession>A0ABV7IH20</accession>
<keyword evidence="3" id="KW-1185">Reference proteome</keyword>
<sequence length="175" mass="18715">MTLAPPLPAMLRRLPAPPLSPALAGRALSALLRRIARRNPAILSRLGPHGAARFLIDVTDAPLLLLMEPQAQRMTAHRRSAAPVPGHDAAIRGRLAAFLAMLHGSEDGDALFFSGELAIAGDTSAVLALRNALDDAELDLTAELEALARPPLDVWLRRMMAAAARRSGYVLSREV</sequence>
<organism evidence="2 3">
    <name type="scientific">Paracoccus fontiphilus</name>
    <dbReference type="NCBI Taxonomy" id="1815556"/>
    <lineage>
        <taxon>Bacteria</taxon>
        <taxon>Pseudomonadati</taxon>
        <taxon>Pseudomonadota</taxon>
        <taxon>Alphaproteobacteria</taxon>
        <taxon>Rhodobacterales</taxon>
        <taxon>Paracoccaceae</taxon>
        <taxon>Paracoccus</taxon>
    </lineage>
</organism>
<evidence type="ECO:0000259" key="1">
    <source>
        <dbReference type="Pfam" id="PF02036"/>
    </source>
</evidence>
<gene>
    <name evidence="2" type="ORF">ACFOD7_17455</name>
</gene>
<dbReference type="Proteomes" id="UP001595557">
    <property type="component" value="Unassembled WGS sequence"/>
</dbReference>
<dbReference type="InterPro" id="IPR003033">
    <property type="entry name" value="SCP2_sterol-bd_dom"/>
</dbReference>
<proteinExistence type="predicted"/>
<comment type="caution">
    <text evidence="2">The sequence shown here is derived from an EMBL/GenBank/DDBJ whole genome shotgun (WGS) entry which is preliminary data.</text>
</comment>
<dbReference type="SUPFAM" id="SSF55718">
    <property type="entry name" value="SCP-like"/>
    <property type="match status" value="1"/>
</dbReference>
<dbReference type="Pfam" id="PF02036">
    <property type="entry name" value="SCP2"/>
    <property type="match status" value="1"/>
</dbReference>
<dbReference type="RefSeq" id="WP_207466626.1">
    <property type="nucleotide sequence ID" value="NZ_JAFNAW010000010.1"/>
</dbReference>